<dbReference type="Proteomes" id="UP000664771">
    <property type="component" value="Unassembled WGS sequence"/>
</dbReference>
<gene>
    <name evidence="1" type="ORF">J2D73_04935</name>
</gene>
<accession>A0ABS3LTB2</accession>
<dbReference type="RefSeq" id="WP_207879940.1">
    <property type="nucleotide sequence ID" value="NZ_JAFVMF010000004.1"/>
</dbReference>
<keyword evidence="2" id="KW-1185">Reference proteome</keyword>
<reference evidence="1 2" key="1">
    <citation type="submission" date="2021-03" db="EMBL/GenBank/DDBJ databases">
        <title>The complete genome sequence of Acetobacter sacchari TBRC 11175.</title>
        <authorList>
            <person name="Charoenyingcharoen P."/>
            <person name="Yukphan P."/>
        </authorList>
    </citation>
    <scope>NUCLEOTIDE SEQUENCE [LARGE SCALE GENOMIC DNA]</scope>
    <source>
        <strain evidence="1 2">TBRC 11175</strain>
    </source>
</reference>
<comment type="caution">
    <text evidence="1">The sequence shown here is derived from an EMBL/GenBank/DDBJ whole genome shotgun (WGS) entry which is preliminary data.</text>
</comment>
<dbReference type="InterPro" id="IPR003615">
    <property type="entry name" value="HNH_nuc"/>
</dbReference>
<dbReference type="CDD" id="cd00085">
    <property type="entry name" value="HNHc"/>
    <property type="match status" value="1"/>
</dbReference>
<evidence type="ECO:0000313" key="1">
    <source>
        <dbReference type="EMBL" id="MBO1359142.1"/>
    </source>
</evidence>
<name>A0ABS3LTB2_9PROT</name>
<evidence type="ECO:0000313" key="2">
    <source>
        <dbReference type="Proteomes" id="UP000664771"/>
    </source>
</evidence>
<dbReference type="EMBL" id="JAFVMF010000004">
    <property type="protein sequence ID" value="MBO1359142.1"/>
    <property type="molecule type" value="Genomic_DNA"/>
</dbReference>
<organism evidence="1 2">
    <name type="scientific">Acetobacter sacchari</name>
    <dbReference type="NCBI Taxonomy" id="2661687"/>
    <lineage>
        <taxon>Bacteria</taxon>
        <taxon>Pseudomonadati</taxon>
        <taxon>Pseudomonadota</taxon>
        <taxon>Alphaproteobacteria</taxon>
        <taxon>Acetobacterales</taxon>
        <taxon>Acetobacteraceae</taxon>
        <taxon>Acetobacter</taxon>
    </lineage>
</organism>
<protein>
    <recommendedName>
        <fullName evidence="3">HNH endonuclease</fullName>
    </recommendedName>
</protein>
<evidence type="ECO:0008006" key="3">
    <source>
        <dbReference type="Google" id="ProtNLM"/>
    </source>
</evidence>
<sequence>MLYCILDDDSADVYDAKIELDDTSILLHSRGGATGGRPPRNTDYEKALKIIIKRLRMDEAPNRPIIARILLDSQPARKKTAKERILAETNELTGLTDDQIVTLVRSRAKNWGRVPEASGGNSTKALRIETHDRSHASIYSLLQLTNWRIRSNINRLTVHQQAKVTTLHIDRAIKKLCSGTDAHNFRDSQDYDILLGDGTRLAPTKVFGLALEEALGIEAFPEHFTAGWSQPSFQAIKDAGYSIVPKNEPNLTPEEITQAETLLSSTGDLSGSREGTVKLVMHMRKERDPSLSYRKKTAFIAKHGFLFCERCSLNPTDCYGKEVASACIEVHHAKVQVKDMQEDHMTLLEDLQCLCANCHRVTHRELIVAPSEIKKGNRS</sequence>
<proteinExistence type="predicted"/>